<dbReference type="RefSeq" id="WP_008825597.1">
    <property type="nucleotide sequence ID" value="NZ_AFNU02000013.1"/>
</dbReference>
<keyword evidence="1" id="KW-1133">Transmembrane helix</keyword>
<keyword evidence="1" id="KW-0472">Membrane</keyword>
<sequence length="378" mass="44757">MFLEILFRVLMFVMVALTAYFSVGIVLNYLYEDDPLPTTPSNQFINILEVNPNNNYFKNLFTNYETVYHEPKTSAASTVAIVQVDFSNYEMTESERIEASQYYLKSELKEKKPSMVIINYSNKRADFYGQTIYKLKHDRKTNQSVKINDYSYEYIESELIDLKDTYPGYDEKKSAYKMSYIRRTNETTQLSNTQHLSELNYNIFSTLERPLYYRQLDSLSMMQESNKEQGILMAGVALLIWNQYNREVSHQFVPITEEAVFTIYKEKDDYVFGLKSDNPIYYKQFFYKAEVPTYNMDYNLQLGAYFIEFGRVKEGSESISTFSPFFNLTHRLNHHSIEIVNDADDLLINGNKVWRTGERLTIKRIEYLFDVEYSYVYK</sequence>
<dbReference type="InParanoid" id="U2FJ24"/>
<reference evidence="2 3" key="2">
    <citation type="journal article" date="2013" name="PLoS ONE">
        <title>INDIGO - INtegrated Data Warehouse of MIcrobial GenOmes with Examples from the Red Sea Extremophiles.</title>
        <authorList>
            <person name="Alam I."/>
            <person name="Antunes A."/>
            <person name="Kamau A.A."/>
            <person name="Ba Alawi W."/>
            <person name="Kalkatawi M."/>
            <person name="Stingl U."/>
            <person name="Bajic V.B."/>
        </authorList>
    </citation>
    <scope>NUCLEOTIDE SEQUENCE [LARGE SCALE GENOMIC DNA]</scope>
    <source>
        <strain evidence="2 3">SSD-17B</strain>
    </source>
</reference>
<gene>
    <name evidence="2" type="ORF">HLPCO_002719</name>
</gene>
<keyword evidence="1" id="KW-0812">Transmembrane</keyword>
<feature type="transmembrane region" description="Helical" evidence="1">
    <location>
        <begin position="9"/>
        <end position="31"/>
    </location>
</feature>
<evidence type="ECO:0000313" key="2">
    <source>
        <dbReference type="EMBL" id="ERJ11279.1"/>
    </source>
</evidence>
<evidence type="ECO:0000313" key="3">
    <source>
        <dbReference type="Proteomes" id="UP000005707"/>
    </source>
</evidence>
<proteinExistence type="predicted"/>
<protein>
    <submittedName>
        <fullName evidence="2">Uncharacterized protein</fullName>
    </submittedName>
</protein>
<dbReference type="EMBL" id="AFNU02000013">
    <property type="protein sequence ID" value="ERJ11279.1"/>
    <property type="molecule type" value="Genomic_DNA"/>
</dbReference>
<keyword evidence="3" id="KW-1185">Reference proteome</keyword>
<organism evidence="2 3">
    <name type="scientific">Haloplasma contractile SSD-17B</name>
    <dbReference type="NCBI Taxonomy" id="1033810"/>
    <lineage>
        <taxon>Bacteria</taxon>
        <taxon>Bacillati</taxon>
        <taxon>Mycoplasmatota</taxon>
        <taxon>Mollicutes</taxon>
        <taxon>Haloplasmatales</taxon>
        <taxon>Haloplasmataceae</taxon>
        <taxon>Haloplasma</taxon>
    </lineage>
</organism>
<dbReference type="Proteomes" id="UP000005707">
    <property type="component" value="Unassembled WGS sequence"/>
</dbReference>
<name>U2FJ24_9MOLU</name>
<accession>U2FJ24</accession>
<comment type="caution">
    <text evidence="2">The sequence shown here is derived from an EMBL/GenBank/DDBJ whole genome shotgun (WGS) entry which is preliminary data.</text>
</comment>
<evidence type="ECO:0000256" key="1">
    <source>
        <dbReference type="SAM" id="Phobius"/>
    </source>
</evidence>
<reference evidence="2 3" key="1">
    <citation type="journal article" date="2011" name="J. Bacteriol.">
        <title>Genome sequence of Haloplasma contractile, an unusual contractile bacterium from a deep-sea anoxic brine lake.</title>
        <authorList>
            <person name="Antunes A."/>
            <person name="Alam I."/>
            <person name="El Dorry H."/>
            <person name="Siam R."/>
            <person name="Robertson A."/>
            <person name="Bajic V.B."/>
            <person name="Stingl U."/>
        </authorList>
    </citation>
    <scope>NUCLEOTIDE SEQUENCE [LARGE SCALE GENOMIC DNA]</scope>
    <source>
        <strain evidence="2 3">SSD-17B</strain>
    </source>
</reference>
<dbReference type="AlphaFoldDB" id="U2FJ24"/>